<evidence type="ECO:0000313" key="4">
    <source>
        <dbReference type="Proteomes" id="UP000177941"/>
    </source>
</evidence>
<organism evidence="3 4">
    <name type="scientific">Candidatus Andersenbacteria bacterium RIFCSPHIGHO2_12_FULL_45_11b</name>
    <dbReference type="NCBI Taxonomy" id="1797282"/>
    <lineage>
        <taxon>Bacteria</taxon>
        <taxon>Candidatus Anderseniibacteriota</taxon>
    </lineage>
</organism>
<reference evidence="3 4" key="1">
    <citation type="journal article" date="2016" name="Nat. Commun.">
        <title>Thousands of microbial genomes shed light on interconnected biogeochemical processes in an aquifer system.</title>
        <authorList>
            <person name="Anantharaman K."/>
            <person name="Brown C.T."/>
            <person name="Hug L.A."/>
            <person name="Sharon I."/>
            <person name="Castelle C.J."/>
            <person name="Probst A.J."/>
            <person name="Thomas B.C."/>
            <person name="Singh A."/>
            <person name="Wilkins M.J."/>
            <person name="Karaoz U."/>
            <person name="Brodie E.L."/>
            <person name="Williams K.H."/>
            <person name="Hubbard S.S."/>
            <person name="Banfield J.F."/>
        </authorList>
    </citation>
    <scope>NUCLEOTIDE SEQUENCE [LARGE SCALE GENOMIC DNA]</scope>
</reference>
<dbReference type="EMBL" id="MHHS01000017">
    <property type="protein sequence ID" value="OGY37188.1"/>
    <property type="molecule type" value="Genomic_DNA"/>
</dbReference>
<accession>A0A1G1XAS5</accession>
<dbReference type="Proteomes" id="UP000177941">
    <property type="component" value="Unassembled WGS sequence"/>
</dbReference>
<dbReference type="CDD" id="cd03802">
    <property type="entry name" value="GT4_AviGT4-like"/>
    <property type="match status" value="1"/>
</dbReference>
<sequence length="348" mass="38677">MKIAVFAPSSWRTPPRHYGPSEFFSSSISEGLHRRGIDVTLFATKDSQTSATLDAVVPIGTEEDKFYGSGDIQKNVRYWEYLHIGNCFDQAHKFDLIHNNMNYAPLYFAPHIKPRIVTTVHSGLIDFQNQPLSLKIYKQYNPFSDYVAISNAARHPDLNYAATIYHGINVSEYVFQPNAGEYLLLFGRIDDAKGAAGAIEAAKKFGMKLVLSGIAPDPVYFKERIEPHLDGVHVEYIGSVGGEQKKKILSEAYALLHLINFDEPFGLSVIEALASGTPVVALNKGSMPEIIESGKTGFVVNSFDEVLEKLGDIPTINREDCRAAASERFTEDIMVDNYAKLFEQIVSS</sequence>
<dbReference type="SUPFAM" id="SSF53756">
    <property type="entry name" value="UDP-Glycosyltransferase/glycogen phosphorylase"/>
    <property type="match status" value="1"/>
</dbReference>
<dbReference type="InterPro" id="IPR001296">
    <property type="entry name" value="Glyco_trans_1"/>
</dbReference>
<feature type="domain" description="Glycosyl transferase family 1" evidence="1">
    <location>
        <begin position="181"/>
        <end position="303"/>
    </location>
</feature>
<evidence type="ECO:0000259" key="2">
    <source>
        <dbReference type="Pfam" id="PF13439"/>
    </source>
</evidence>
<evidence type="ECO:0008006" key="5">
    <source>
        <dbReference type="Google" id="ProtNLM"/>
    </source>
</evidence>
<dbReference type="PANTHER" id="PTHR12526">
    <property type="entry name" value="GLYCOSYLTRANSFERASE"/>
    <property type="match status" value="1"/>
</dbReference>
<dbReference type="InterPro" id="IPR028098">
    <property type="entry name" value="Glyco_trans_4-like_N"/>
</dbReference>
<evidence type="ECO:0000259" key="1">
    <source>
        <dbReference type="Pfam" id="PF00534"/>
    </source>
</evidence>
<name>A0A1G1XAS5_9BACT</name>
<dbReference type="Gene3D" id="3.40.50.2000">
    <property type="entry name" value="Glycogen Phosphorylase B"/>
    <property type="match status" value="2"/>
</dbReference>
<dbReference type="GO" id="GO:0016757">
    <property type="term" value="F:glycosyltransferase activity"/>
    <property type="evidence" value="ECO:0007669"/>
    <property type="project" value="InterPro"/>
</dbReference>
<evidence type="ECO:0000313" key="3">
    <source>
        <dbReference type="EMBL" id="OGY37188.1"/>
    </source>
</evidence>
<dbReference type="PANTHER" id="PTHR12526:SF595">
    <property type="entry name" value="BLL5217 PROTEIN"/>
    <property type="match status" value="1"/>
</dbReference>
<proteinExistence type="predicted"/>
<dbReference type="Pfam" id="PF00534">
    <property type="entry name" value="Glycos_transf_1"/>
    <property type="match status" value="1"/>
</dbReference>
<comment type="caution">
    <text evidence="3">The sequence shown here is derived from an EMBL/GenBank/DDBJ whole genome shotgun (WGS) entry which is preliminary data.</text>
</comment>
<protein>
    <recommendedName>
        <fullName evidence="5">Glycosyl transferase family 1 domain-containing protein</fullName>
    </recommendedName>
</protein>
<dbReference type="AlphaFoldDB" id="A0A1G1XAS5"/>
<gene>
    <name evidence="3" type="ORF">A3E36_04235</name>
</gene>
<dbReference type="Pfam" id="PF13439">
    <property type="entry name" value="Glyco_transf_4"/>
    <property type="match status" value="1"/>
</dbReference>
<feature type="domain" description="Glycosyltransferase subfamily 4-like N-terminal" evidence="2">
    <location>
        <begin position="28"/>
        <end position="154"/>
    </location>
</feature>